<accession>A0AAW0YS38</accession>
<sequence>MGRCSLVYLRSASGILKIIEVVSVSVSLGLFRGVPLTFGDSRHTSVHVGTDADFFSGGVMVAALLITPLLFLLYVAGVAGLQHTILEIAINFLLFSFLLISGSVGMAFWHSPPSDWASHKAEGISMSVFLYAGSVAYLLDTVLVTKNYCCGPKVRLSEPSESTA</sequence>
<dbReference type="EMBL" id="JARKIK010000001">
    <property type="protein sequence ID" value="KAK8754463.1"/>
    <property type="molecule type" value="Genomic_DNA"/>
</dbReference>
<dbReference type="Proteomes" id="UP001445076">
    <property type="component" value="Unassembled WGS sequence"/>
</dbReference>
<organism evidence="2 3">
    <name type="scientific">Cherax quadricarinatus</name>
    <name type="common">Australian red claw crayfish</name>
    <dbReference type="NCBI Taxonomy" id="27406"/>
    <lineage>
        <taxon>Eukaryota</taxon>
        <taxon>Metazoa</taxon>
        <taxon>Ecdysozoa</taxon>
        <taxon>Arthropoda</taxon>
        <taxon>Crustacea</taxon>
        <taxon>Multicrustacea</taxon>
        <taxon>Malacostraca</taxon>
        <taxon>Eumalacostraca</taxon>
        <taxon>Eucarida</taxon>
        <taxon>Decapoda</taxon>
        <taxon>Pleocyemata</taxon>
        <taxon>Astacidea</taxon>
        <taxon>Parastacoidea</taxon>
        <taxon>Parastacidae</taxon>
        <taxon>Cherax</taxon>
    </lineage>
</organism>
<dbReference type="AlphaFoldDB" id="A0AAW0YS38"/>
<reference evidence="2 3" key="1">
    <citation type="journal article" date="2024" name="BMC Genomics">
        <title>Genome assembly of redclaw crayfish (Cherax quadricarinatus) provides insights into its immune adaptation and hypoxia tolerance.</title>
        <authorList>
            <person name="Liu Z."/>
            <person name="Zheng J."/>
            <person name="Li H."/>
            <person name="Fang K."/>
            <person name="Wang S."/>
            <person name="He J."/>
            <person name="Zhou D."/>
            <person name="Weng S."/>
            <person name="Chi M."/>
            <person name="Gu Z."/>
            <person name="He J."/>
            <person name="Li F."/>
            <person name="Wang M."/>
        </authorList>
    </citation>
    <scope>NUCLEOTIDE SEQUENCE [LARGE SCALE GENOMIC DNA]</scope>
    <source>
        <strain evidence="2">ZL_2023a</strain>
    </source>
</reference>
<evidence type="ECO:0008006" key="4">
    <source>
        <dbReference type="Google" id="ProtNLM"/>
    </source>
</evidence>
<keyword evidence="1" id="KW-0812">Transmembrane</keyword>
<evidence type="ECO:0000256" key="1">
    <source>
        <dbReference type="SAM" id="Phobius"/>
    </source>
</evidence>
<keyword evidence="1" id="KW-0472">Membrane</keyword>
<feature type="transmembrane region" description="Helical" evidence="1">
    <location>
        <begin position="12"/>
        <end position="34"/>
    </location>
</feature>
<protein>
    <recommendedName>
        <fullName evidence="4">MARVEL domain-containing protein</fullName>
    </recommendedName>
</protein>
<name>A0AAW0YS38_CHEQU</name>
<evidence type="ECO:0000313" key="2">
    <source>
        <dbReference type="EMBL" id="KAK8754463.1"/>
    </source>
</evidence>
<comment type="caution">
    <text evidence="2">The sequence shown here is derived from an EMBL/GenBank/DDBJ whole genome shotgun (WGS) entry which is preliminary data.</text>
</comment>
<evidence type="ECO:0000313" key="3">
    <source>
        <dbReference type="Proteomes" id="UP001445076"/>
    </source>
</evidence>
<keyword evidence="1" id="KW-1133">Transmembrane helix</keyword>
<feature type="transmembrane region" description="Helical" evidence="1">
    <location>
        <begin position="54"/>
        <end position="76"/>
    </location>
</feature>
<feature type="transmembrane region" description="Helical" evidence="1">
    <location>
        <begin position="88"/>
        <end position="108"/>
    </location>
</feature>
<keyword evidence="3" id="KW-1185">Reference proteome</keyword>
<proteinExistence type="predicted"/>
<feature type="transmembrane region" description="Helical" evidence="1">
    <location>
        <begin position="128"/>
        <end position="145"/>
    </location>
</feature>
<gene>
    <name evidence="2" type="ORF">OTU49_016362</name>
</gene>